<accession>G2ZUX1</accession>
<organism evidence="2">
    <name type="scientific">blood disease bacterium R229</name>
    <dbReference type="NCBI Taxonomy" id="741978"/>
    <lineage>
        <taxon>Bacteria</taxon>
        <taxon>Pseudomonadati</taxon>
        <taxon>Pseudomonadota</taxon>
        <taxon>Betaproteobacteria</taxon>
        <taxon>Burkholderiales</taxon>
        <taxon>Burkholderiaceae</taxon>
        <taxon>Ralstonia</taxon>
        <taxon>Ralstonia solanacearum species complex</taxon>
    </lineage>
</organism>
<reference evidence="2" key="2">
    <citation type="submission" date="2011-04" db="EMBL/GenBank/DDBJ databases">
        <authorList>
            <person name="Genoscope - CEA"/>
        </authorList>
    </citation>
    <scope>NUCLEOTIDE SEQUENCE</scope>
    <source>
        <strain evidence="2">R229</strain>
    </source>
</reference>
<evidence type="ECO:0000256" key="1">
    <source>
        <dbReference type="SAM" id="MobiDB-lite"/>
    </source>
</evidence>
<dbReference type="AlphaFoldDB" id="G2ZUX1"/>
<gene>
    <name evidence="2" type="ORF">BDB_mp50004</name>
</gene>
<evidence type="ECO:0000313" key="2">
    <source>
        <dbReference type="EMBL" id="CCA82834.1"/>
    </source>
</evidence>
<reference evidence="2" key="1">
    <citation type="journal article" date="2011" name="PLoS ONE">
        <title>Ralstonia syzygii, the Blood Disease Bacterium and some Asian R. solanacearum strains form a single genomic species despite divergent lifestyles.</title>
        <authorList>
            <person name="Remenant B."/>
            <person name="de Cambiaire J.C."/>
            <person name="Cellier G."/>
            <person name="Jacobs J.M."/>
            <person name="Mangenot S."/>
            <person name="Barbe V."/>
            <person name="Lajus A."/>
            <person name="Vallenet D."/>
            <person name="Medigue C."/>
            <person name="Fegan M."/>
            <person name="Allen C."/>
            <person name="Prior P."/>
        </authorList>
    </citation>
    <scope>NUCLEOTIDE SEQUENCE</scope>
    <source>
        <strain evidence="2">R229</strain>
    </source>
</reference>
<feature type="region of interest" description="Disordered" evidence="1">
    <location>
        <begin position="31"/>
        <end position="89"/>
    </location>
</feature>
<proteinExistence type="predicted"/>
<dbReference type="EMBL" id="FR854081">
    <property type="protein sequence ID" value="CCA82834.1"/>
    <property type="molecule type" value="Genomic_DNA"/>
</dbReference>
<name>G2ZUX1_9RALS</name>
<protein>
    <submittedName>
        <fullName evidence="2">Hypothethical protein (Modular protein)</fullName>
    </submittedName>
</protein>
<sequence length="108" mass="11606">MRDLRSETSLQRIPLIAGRLDLRTARGTRDRLEEPCRQAGAAMVSGTTDAVDQHRIGSLRTMSSGGGDGIEPHPASAARRRQAGWATGQYAPRNAQVTFLSGPGDVTY</sequence>